<protein>
    <submittedName>
        <fullName evidence="1">Uncharacterized protein</fullName>
    </submittedName>
</protein>
<dbReference type="AlphaFoldDB" id="A0A0A9ED64"/>
<organism evidence="1">
    <name type="scientific">Arundo donax</name>
    <name type="common">Giant reed</name>
    <name type="synonym">Donax arundinaceus</name>
    <dbReference type="NCBI Taxonomy" id="35708"/>
    <lineage>
        <taxon>Eukaryota</taxon>
        <taxon>Viridiplantae</taxon>
        <taxon>Streptophyta</taxon>
        <taxon>Embryophyta</taxon>
        <taxon>Tracheophyta</taxon>
        <taxon>Spermatophyta</taxon>
        <taxon>Magnoliopsida</taxon>
        <taxon>Liliopsida</taxon>
        <taxon>Poales</taxon>
        <taxon>Poaceae</taxon>
        <taxon>PACMAD clade</taxon>
        <taxon>Arundinoideae</taxon>
        <taxon>Arundineae</taxon>
        <taxon>Arundo</taxon>
    </lineage>
</organism>
<proteinExistence type="predicted"/>
<dbReference type="EMBL" id="GBRH01199894">
    <property type="protein sequence ID" value="JAD98001.1"/>
    <property type="molecule type" value="Transcribed_RNA"/>
</dbReference>
<accession>A0A0A9ED64</accession>
<name>A0A0A9ED64_ARUDO</name>
<reference evidence="1" key="1">
    <citation type="submission" date="2014-09" db="EMBL/GenBank/DDBJ databases">
        <authorList>
            <person name="Magalhaes I.L.F."/>
            <person name="Oliveira U."/>
            <person name="Santos F.R."/>
            <person name="Vidigal T.H.D.A."/>
            <person name="Brescovit A.D."/>
            <person name="Santos A.J."/>
        </authorList>
    </citation>
    <scope>NUCLEOTIDE SEQUENCE</scope>
    <source>
        <tissue evidence="1">Shoot tissue taken approximately 20 cm above the soil surface</tissue>
    </source>
</reference>
<evidence type="ECO:0000313" key="1">
    <source>
        <dbReference type="EMBL" id="JAD98001.1"/>
    </source>
</evidence>
<reference evidence="1" key="2">
    <citation type="journal article" date="2015" name="Data Brief">
        <title>Shoot transcriptome of the giant reed, Arundo donax.</title>
        <authorList>
            <person name="Barrero R.A."/>
            <person name="Guerrero F.D."/>
            <person name="Moolhuijzen P."/>
            <person name="Goolsby J.A."/>
            <person name="Tidwell J."/>
            <person name="Bellgard S.E."/>
            <person name="Bellgard M.I."/>
        </authorList>
    </citation>
    <scope>NUCLEOTIDE SEQUENCE</scope>
    <source>
        <tissue evidence="1">Shoot tissue taken approximately 20 cm above the soil surface</tissue>
    </source>
</reference>
<sequence>MASASKIKLQRLCLSFRKQEGGRSLNPWG</sequence>